<dbReference type="AlphaFoldDB" id="A0AAD4GVU5"/>
<reference evidence="3" key="1">
    <citation type="journal article" date="2019" name="Beilstein J. Org. Chem.">
        <title>Nanangenines: drimane sesquiterpenoids as the dominant metabolite cohort of a novel Australian fungus, Aspergillus nanangensis.</title>
        <authorList>
            <person name="Lacey H.J."/>
            <person name="Gilchrist C.L.M."/>
            <person name="Crombie A."/>
            <person name="Kalaitzis J.A."/>
            <person name="Vuong D."/>
            <person name="Rutledge P.J."/>
            <person name="Turner P."/>
            <person name="Pitt J.I."/>
            <person name="Lacey E."/>
            <person name="Chooi Y.H."/>
            <person name="Piggott A.M."/>
        </authorList>
    </citation>
    <scope>NUCLEOTIDE SEQUENCE</scope>
    <source>
        <strain evidence="3">MST-FP2251</strain>
    </source>
</reference>
<reference evidence="3" key="2">
    <citation type="submission" date="2020-02" db="EMBL/GenBank/DDBJ databases">
        <authorList>
            <person name="Gilchrist C.L.M."/>
            <person name="Chooi Y.-H."/>
        </authorList>
    </citation>
    <scope>NUCLEOTIDE SEQUENCE</scope>
    <source>
        <strain evidence="3">MST-FP2251</strain>
    </source>
</reference>
<keyword evidence="1" id="KW-0175">Coiled coil</keyword>
<keyword evidence="2" id="KW-1133">Transmembrane helix</keyword>
<dbReference type="Proteomes" id="UP001194746">
    <property type="component" value="Unassembled WGS sequence"/>
</dbReference>
<feature type="transmembrane region" description="Helical" evidence="2">
    <location>
        <begin position="291"/>
        <end position="312"/>
    </location>
</feature>
<feature type="transmembrane region" description="Helical" evidence="2">
    <location>
        <begin position="39"/>
        <end position="58"/>
    </location>
</feature>
<proteinExistence type="predicted"/>
<evidence type="ECO:0000313" key="4">
    <source>
        <dbReference type="Proteomes" id="UP001194746"/>
    </source>
</evidence>
<feature type="coiled-coil region" evidence="1">
    <location>
        <begin position="9"/>
        <end position="36"/>
    </location>
</feature>
<evidence type="ECO:0000256" key="2">
    <source>
        <dbReference type="SAM" id="Phobius"/>
    </source>
</evidence>
<keyword evidence="4" id="KW-1185">Reference proteome</keyword>
<dbReference type="EMBL" id="VCAU01000021">
    <property type="protein sequence ID" value="KAF9891161.1"/>
    <property type="molecule type" value="Genomic_DNA"/>
</dbReference>
<evidence type="ECO:0000256" key="1">
    <source>
        <dbReference type="SAM" id="Coils"/>
    </source>
</evidence>
<feature type="transmembrane region" description="Helical" evidence="2">
    <location>
        <begin position="182"/>
        <end position="203"/>
    </location>
</feature>
<protein>
    <submittedName>
        <fullName evidence="3">Uncharacterized protein</fullName>
    </submittedName>
</protein>
<keyword evidence="2" id="KW-0812">Transmembrane</keyword>
<keyword evidence="2" id="KW-0472">Membrane</keyword>
<feature type="transmembrane region" description="Helical" evidence="2">
    <location>
        <begin position="107"/>
        <end position="126"/>
    </location>
</feature>
<sequence length="349" mass="37416">MAPRKKEALSAAKATVESVEHEARKLQQKARSLDRMHPVVRFVLVLITSLALNSALFTLTSSVTLGELGSVSKHLQEWWEVAGLIAWKAVEIGLAMVMGFDGRDVTAFIFLTHLPTYSLLASFYHIRPTTVLLSYGITLGATTLPFIFLCRPSPFHRSLSHASSPTSPVANRSILQDRPTTIYTTLAATSIFTVVLYLAYATVLPTQLVLHFHDIPDISAAHAGPAGLPILFLALVPAGCAARDFLFVSSAGSLSKKQEQAATEPSREGEYLACAVYRSTWGALSMKTRVLVSRTVVLAAVLVLNTVVQLAGTVRGVDVEGASAWGAVWAVATVAVGVTFGWIEAVDGV</sequence>
<feature type="transmembrane region" description="Helical" evidence="2">
    <location>
        <begin position="78"/>
        <end position="100"/>
    </location>
</feature>
<organism evidence="3 4">
    <name type="scientific">Aspergillus nanangensis</name>
    <dbReference type="NCBI Taxonomy" id="2582783"/>
    <lineage>
        <taxon>Eukaryota</taxon>
        <taxon>Fungi</taxon>
        <taxon>Dikarya</taxon>
        <taxon>Ascomycota</taxon>
        <taxon>Pezizomycotina</taxon>
        <taxon>Eurotiomycetes</taxon>
        <taxon>Eurotiomycetidae</taxon>
        <taxon>Eurotiales</taxon>
        <taxon>Aspergillaceae</taxon>
        <taxon>Aspergillus</taxon>
        <taxon>Aspergillus subgen. Circumdati</taxon>
    </lineage>
</organism>
<feature type="transmembrane region" description="Helical" evidence="2">
    <location>
        <begin position="223"/>
        <end position="246"/>
    </location>
</feature>
<accession>A0AAD4GVU5</accession>
<evidence type="ECO:0000313" key="3">
    <source>
        <dbReference type="EMBL" id="KAF9891161.1"/>
    </source>
</evidence>
<feature type="transmembrane region" description="Helical" evidence="2">
    <location>
        <begin position="132"/>
        <end position="150"/>
    </location>
</feature>
<name>A0AAD4GVU5_ASPNN</name>
<gene>
    <name evidence="3" type="ORF">FE257_005097</name>
</gene>
<comment type="caution">
    <text evidence="3">The sequence shown here is derived from an EMBL/GenBank/DDBJ whole genome shotgun (WGS) entry which is preliminary data.</text>
</comment>
<feature type="transmembrane region" description="Helical" evidence="2">
    <location>
        <begin position="324"/>
        <end position="343"/>
    </location>
</feature>